<sequence>MRELLVLRKNLSVLVDEHRLPEDAGPHITRMHLAEILPTIISIPRSGNPMSRSFFSFKRGNVVSPLFVRWKSGTSSKRWVARQMDDAHTKKSKAEGYRSRAAYKLIEIDSKFRLFNKNTRNIVDLGFAPGAWTQVALARCKSKNITPRILGVDLINCSPPEGSSFLQGDIFSKKTHSEIVNFFDPEGHSQPLDLVMSDMMANTSGIKDNDHFASMDLCDGVLILACRLLKKNGNLVMKFYTGKEERLLQNKLEKVFHKVFMTKPAACRAESREMYFVALKKRTDVVSVEDVFSQEHDN</sequence>
<organism evidence="1 2">
    <name type="scientific">Clavispora lusitaniae</name>
    <name type="common">Candida lusitaniae</name>
    <dbReference type="NCBI Taxonomy" id="36911"/>
    <lineage>
        <taxon>Eukaryota</taxon>
        <taxon>Fungi</taxon>
        <taxon>Dikarya</taxon>
        <taxon>Ascomycota</taxon>
        <taxon>Saccharomycotina</taxon>
        <taxon>Pichiomycetes</taxon>
        <taxon>Metschnikowiaceae</taxon>
        <taxon>Clavispora</taxon>
    </lineage>
</organism>
<evidence type="ECO:0000313" key="1">
    <source>
        <dbReference type="EMBL" id="QFZ25744.1"/>
    </source>
</evidence>
<dbReference type="Proteomes" id="UP000326582">
    <property type="component" value="Chromosome 1"/>
</dbReference>
<keyword evidence="2" id="KW-1185">Reference proteome</keyword>
<proteinExistence type="predicted"/>
<name>A0ACD0WDX6_CLALS</name>
<accession>A0ACD0WDX6</accession>
<keyword evidence="1" id="KW-0808">Transferase</keyword>
<gene>
    <name evidence="1" type="ORF">EJF14_10855</name>
</gene>
<evidence type="ECO:0000313" key="2">
    <source>
        <dbReference type="Proteomes" id="UP000326582"/>
    </source>
</evidence>
<reference evidence="2" key="1">
    <citation type="journal article" date="2019" name="MBio">
        <title>Comparative genomics for the elucidation of multidrug resistance (MDR) in Candida lusitaniae.</title>
        <authorList>
            <person name="Kannan A."/>
            <person name="Asner S.A."/>
            <person name="Trachsel E."/>
            <person name="Kelly S."/>
            <person name="Parker J."/>
            <person name="Sanglard D."/>
        </authorList>
    </citation>
    <scope>NUCLEOTIDE SEQUENCE [LARGE SCALE GENOMIC DNA]</scope>
    <source>
        <strain evidence="2">P1</strain>
    </source>
</reference>
<protein>
    <submittedName>
        <fullName evidence="1">Ribosomal RNA large subunit methyltransferase E</fullName>
    </submittedName>
</protein>
<keyword evidence="1" id="KW-0489">Methyltransferase</keyword>
<dbReference type="EMBL" id="CP038484">
    <property type="protein sequence ID" value="QFZ25744.1"/>
    <property type="molecule type" value="Genomic_DNA"/>
</dbReference>